<dbReference type="Proteomes" id="UP000604765">
    <property type="component" value="Unassembled WGS sequence"/>
</dbReference>
<feature type="domain" description="GW" evidence="2">
    <location>
        <begin position="13"/>
        <end position="89"/>
    </location>
</feature>
<evidence type="ECO:0000256" key="1">
    <source>
        <dbReference type="ARBA" id="ARBA00022729"/>
    </source>
</evidence>
<evidence type="ECO:0000313" key="4">
    <source>
        <dbReference type="Proteomes" id="UP000604765"/>
    </source>
</evidence>
<reference evidence="3 4" key="1">
    <citation type="journal article" date="2021" name="Int. J. Syst. Evol. Microbiol.">
        <title>Lentilactobacillus fungorum sp. nov., isolated from spent mushroom substrates.</title>
        <authorList>
            <person name="Tohno M."/>
            <person name="Tanizawa Y."/>
            <person name="Kojima Y."/>
            <person name="Sakamoto M."/>
            <person name="Ohkuma M."/>
            <person name="Kobayashi H."/>
        </authorList>
    </citation>
    <scope>NUCLEOTIDE SEQUENCE [LARGE SCALE GENOMIC DNA]</scope>
    <source>
        <strain evidence="3 4">YK48G</strain>
    </source>
</reference>
<protein>
    <recommendedName>
        <fullName evidence="2">GW domain-containing protein</fullName>
    </recommendedName>
</protein>
<evidence type="ECO:0000259" key="2">
    <source>
        <dbReference type="Pfam" id="PF13457"/>
    </source>
</evidence>
<gene>
    <name evidence="3" type="ORF">YK48G_21950</name>
</gene>
<dbReference type="Gene3D" id="2.30.30.170">
    <property type="match status" value="1"/>
</dbReference>
<name>A0ABQ3W0S0_9LACO</name>
<feature type="domain" description="GW" evidence="2">
    <location>
        <begin position="99"/>
        <end position="172"/>
    </location>
</feature>
<proteinExistence type="predicted"/>
<dbReference type="Pfam" id="PF13457">
    <property type="entry name" value="GW"/>
    <property type="match status" value="2"/>
</dbReference>
<evidence type="ECO:0000313" key="3">
    <source>
        <dbReference type="EMBL" id="GHP14770.1"/>
    </source>
</evidence>
<keyword evidence="1" id="KW-0732">Signal</keyword>
<organism evidence="3 4">
    <name type="scientific">Lentilactobacillus fungorum</name>
    <dbReference type="NCBI Taxonomy" id="2201250"/>
    <lineage>
        <taxon>Bacteria</taxon>
        <taxon>Bacillati</taxon>
        <taxon>Bacillota</taxon>
        <taxon>Bacilli</taxon>
        <taxon>Lactobacillales</taxon>
        <taxon>Lactobacillaceae</taxon>
        <taxon>Lentilactobacillus</taxon>
    </lineage>
</organism>
<sequence length="562" mass="63997">MQETDYDIKITEDKQVDYTATIDETGRFDALLTGMPWPANRGDVPTNQDARKLHGQVIHVAEELVTSSMAAWVRFEHNGELVWLTKTAIIPPLQSATYTNVSYMAILSDDVNYPLFAKPPYTAPHAHIPTSYVWQQHLNNQSVNLIQEATLANGHRYVSFIYNDQLYWVRRECLQHPGKALPTIRIEKGIDNLDNGKAVLPITVTKGNGDSQHLYGLVSYQGNFTAQFPRKNLEVTFYDDLTLTQPHPLAFGGWQPRAKFSLRADYYDQTHVRNTTGFKLWRELLASEADYQAHSRDKEMLGTIQGTPVIVTIDGKNQGLYTLFSYFDAASLRLNPQNDHEILLLALNGEIGGKYLAFGNDFAYLNESDFDVMSSQYPSNQHLKADTNRLMRFINQTSDADFRAHAHDYFSPLNLIDYLLFIGVLNAYDNEAHNMSAFTYDGQYWLFSLLDLDISFNIEARGALLTNNDPLLKNIQAPLMKRISQCFTSEVKQRWADLRQTTLTVDHILAIYQQSMAAIGDENYVNDQATWQSPTGVTSSYRNVKKFLEKQLPTCDEIIKKL</sequence>
<dbReference type="InterPro" id="IPR014867">
    <property type="entry name" value="Spore_coat_CotH_CotH2/3/7"/>
</dbReference>
<accession>A0ABQ3W0S0</accession>
<dbReference type="Pfam" id="PF08757">
    <property type="entry name" value="CotH"/>
    <property type="match status" value="1"/>
</dbReference>
<dbReference type="EMBL" id="BNJR01000017">
    <property type="protein sequence ID" value="GHP14770.1"/>
    <property type="molecule type" value="Genomic_DNA"/>
</dbReference>
<dbReference type="InterPro" id="IPR025987">
    <property type="entry name" value="GW_dom"/>
</dbReference>
<dbReference type="SUPFAM" id="SSF82057">
    <property type="entry name" value="Prokaryotic SH3-related domain"/>
    <property type="match status" value="1"/>
</dbReference>
<dbReference type="RefSeq" id="WP_203630755.1">
    <property type="nucleotide sequence ID" value="NZ_BNJR01000017.1"/>
</dbReference>
<keyword evidence="4" id="KW-1185">Reference proteome</keyword>
<comment type="caution">
    <text evidence="3">The sequence shown here is derived from an EMBL/GenBank/DDBJ whole genome shotgun (WGS) entry which is preliminary data.</text>
</comment>
<dbReference type="InterPro" id="IPR038200">
    <property type="entry name" value="GW_dom_sf"/>
</dbReference>